<evidence type="ECO:0000259" key="7">
    <source>
        <dbReference type="PROSITE" id="PS51525"/>
    </source>
</evidence>
<feature type="compositionally biased region" description="Basic residues" evidence="4">
    <location>
        <begin position="463"/>
        <end position="473"/>
    </location>
</feature>
<dbReference type="InterPro" id="IPR000679">
    <property type="entry name" value="Znf_GATA"/>
</dbReference>
<evidence type="ECO:0000259" key="5">
    <source>
        <dbReference type="PROSITE" id="PS50014"/>
    </source>
</evidence>
<dbReference type="InParanoid" id="A0A0L0HAQ4"/>
<accession>A0A0L0HAQ4</accession>
<feature type="compositionally biased region" description="Low complexity" evidence="4">
    <location>
        <begin position="52"/>
        <end position="65"/>
    </location>
</feature>
<dbReference type="PROSITE" id="PS00633">
    <property type="entry name" value="BROMODOMAIN_1"/>
    <property type="match status" value="1"/>
</dbReference>
<dbReference type="Proteomes" id="UP000053201">
    <property type="component" value="Unassembled WGS sequence"/>
</dbReference>
<feature type="region of interest" description="Disordered" evidence="4">
    <location>
        <begin position="335"/>
        <end position="381"/>
    </location>
</feature>
<dbReference type="PANTHER" id="PTHR22880:SF225">
    <property type="entry name" value="BROMODOMAIN-CONTAINING PROTEIN BET-1-RELATED"/>
    <property type="match status" value="1"/>
</dbReference>
<dbReference type="GeneID" id="27689947"/>
<name>A0A0L0HAQ4_SPIPD</name>
<feature type="region of interest" description="Disordered" evidence="4">
    <location>
        <begin position="47"/>
        <end position="117"/>
    </location>
</feature>
<dbReference type="InterPro" id="IPR018359">
    <property type="entry name" value="Bromodomain_CS"/>
</dbReference>
<dbReference type="SMART" id="SM00401">
    <property type="entry name" value="ZnF_GATA"/>
    <property type="match status" value="1"/>
</dbReference>
<feature type="compositionally biased region" description="Polar residues" evidence="4">
    <location>
        <begin position="283"/>
        <end position="294"/>
    </location>
</feature>
<keyword evidence="9" id="KW-1185">Reference proteome</keyword>
<dbReference type="Pfam" id="PF17035">
    <property type="entry name" value="BET"/>
    <property type="match status" value="1"/>
</dbReference>
<dbReference type="Gene3D" id="1.20.1270.220">
    <property type="match status" value="1"/>
</dbReference>
<keyword evidence="1 2" id="KW-0103">Bromodomain</keyword>
<dbReference type="InterPro" id="IPR038336">
    <property type="entry name" value="NET_sf"/>
</dbReference>
<dbReference type="Gene3D" id="1.20.920.10">
    <property type="entry name" value="Bromodomain-like"/>
    <property type="match status" value="1"/>
</dbReference>
<dbReference type="Pfam" id="PF00439">
    <property type="entry name" value="Bromodomain"/>
    <property type="match status" value="1"/>
</dbReference>
<dbReference type="STRING" id="645134.A0A0L0HAQ4"/>
<dbReference type="EMBL" id="KQ257461">
    <property type="protein sequence ID" value="KNC98257.1"/>
    <property type="molecule type" value="Genomic_DNA"/>
</dbReference>
<dbReference type="InterPro" id="IPR027353">
    <property type="entry name" value="NET_dom"/>
</dbReference>
<dbReference type="GO" id="GO:0008270">
    <property type="term" value="F:zinc ion binding"/>
    <property type="evidence" value="ECO:0007669"/>
    <property type="project" value="UniProtKB-KW"/>
</dbReference>
<evidence type="ECO:0000256" key="1">
    <source>
        <dbReference type="ARBA" id="ARBA00023117"/>
    </source>
</evidence>
<feature type="region of interest" description="Disordered" evidence="4">
    <location>
        <begin position="539"/>
        <end position="577"/>
    </location>
</feature>
<dbReference type="CDD" id="cd00202">
    <property type="entry name" value="ZnF_GATA"/>
    <property type="match status" value="1"/>
</dbReference>
<dbReference type="SUPFAM" id="SSF47370">
    <property type="entry name" value="Bromodomain"/>
    <property type="match status" value="1"/>
</dbReference>
<dbReference type="InterPro" id="IPR013088">
    <property type="entry name" value="Znf_NHR/GATA"/>
</dbReference>
<evidence type="ECO:0000259" key="6">
    <source>
        <dbReference type="PROSITE" id="PS50114"/>
    </source>
</evidence>
<sequence length="577" mass="61779">MKMALASLDTTLSGARHSAHPSPPPADDVKVVTPVSPVEEKSALVMLDQRIADSLPQSRSPSSLPLSPPSDHHPASPAPSDETSVVVPDSAASSTIQTSISKSEESVVPSSVSPASSPAEYARSAVPVLAPSDIKLCRQLLNSLKKHHAAWPFLAPVDPLAVGAPDYFNVIKKPMDLSTVERKLAAQEYTKVQEVADDVQLMLNNCFTYNPPANAVHQLGKTLETHFSLQVNKLFPALTVPGDQTTAPASPHDVSGSRRQSKRQIKPPRVFEPENIPAKKPRTSISGRRNSTGGPATGHDDEMEVDSSDDDGVSQQISTLASCLETIHQQLALLTEKKKPKRKRSSGAGLAETTVKRRRSSKAKVSRSSTGSPAPELADDEILPAVAAAAGPEKQCEYCGTSETPMWRRGPSGCGTLCNKCGVKWRNGKIMGDNKVPDVPIYSANTPFRPKPKARKLDANGKPKPRSRGKKGGKSISYEQKKELSELIGTLTEDAMTSVFEIIRAGLPHLRDTQEEIEIDIDTIDDITLTALYEFVKSASKAPKAAPMPVGPRGLTSFSPSDDEESDSDGSSSSDSD</sequence>
<dbReference type="PROSITE" id="PS50014">
    <property type="entry name" value="BROMODOMAIN_2"/>
    <property type="match status" value="1"/>
</dbReference>
<dbReference type="PROSITE" id="PS50114">
    <property type="entry name" value="GATA_ZN_FINGER_2"/>
    <property type="match status" value="1"/>
</dbReference>
<dbReference type="InterPro" id="IPR050935">
    <property type="entry name" value="Bromo_chromatin_reader"/>
</dbReference>
<dbReference type="Gene3D" id="3.30.50.10">
    <property type="entry name" value="Erythroid Transcription Factor GATA-1, subunit A"/>
    <property type="match status" value="1"/>
</dbReference>
<feature type="domain" description="GATA-type" evidence="6">
    <location>
        <begin position="390"/>
        <end position="426"/>
    </location>
</feature>
<proteinExistence type="predicted"/>
<gene>
    <name evidence="8" type="ORF">SPPG_06657</name>
</gene>
<evidence type="ECO:0000256" key="3">
    <source>
        <dbReference type="PROSITE-ProRule" id="PRU00094"/>
    </source>
</evidence>
<dbReference type="RefSeq" id="XP_016606297.1">
    <property type="nucleotide sequence ID" value="XM_016754857.1"/>
</dbReference>
<keyword evidence="3" id="KW-0863">Zinc-finger</keyword>
<dbReference type="PROSITE" id="PS51525">
    <property type="entry name" value="NET"/>
    <property type="match status" value="1"/>
</dbReference>
<keyword evidence="3" id="KW-0862">Zinc</keyword>
<dbReference type="PANTHER" id="PTHR22880">
    <property type="entry name" value="FALZ-RELATED BROMODOMAIN-CONTAINING PROTEINS"/>
    <property type="match status" value="1"/>
</dbReference>
<dbReference type="eggNOG" id="KOG1601">
    <property type="taxonomic scope" value="Eukaryota"/>
</dbReference>
<dbReference type="GO" id="GO:0000785">
    <property type="term" value="C:chromatin"/>
    <property type="evidence" value="ECO:0007669"/>
    <property type="project" value="TreeGrafter"/>
</dbReference>
<dbReference type="SUPFAM" id="SSF57716">
    <property type="entry name" value="Glucocorticoid receptor-like (DNA-binding domain)"/>
    <property type="match status" value="1"/>
</dbReference>
<dbReference type="Pfam" id="PF00320">
    <property type="entry name" value="GATA"/>
    <property type="match status" value="1"/>
</dbReference>
<feature type="compositionally biased region" description="Acidic residues" evidence="4">
    <location>
        <begin position="301"/>
        <end position="312"/>
    </location>
</feature>
<feature type="region of interest" description="Disordered" evidence="4">
    <location>
        <begin position="440"/>
        <end position="478"/>
    </location>
</feature>
<keyword evidence="3" id="KW-0479">Metal-binding</keyword>
<reference evidence="8 9" key="1">
    <citation type="submission" date="2009-08" db="EMBL/GenBank/DDBJ databases">
        <title>The Genome Sequence of Spizellomyces punctatus strain DAOM BR117.</title>
        <authorList>
            <consortium name="The Broad Institute Genome Sequencing Platform"/>
            <person name="Russ C."/>
            <person name="Cuomo C."/>
            <person name="Shea T."/>
            <person name="Young S.K."/>
            <person name="Zeng Q."/>
            <person name="Koehrsen M."/>
            <person name="Haas B."/>
            <person name="Borodovsky M."/>
            <person name="Guigo R."/>
            <person name="Alvarado L."/>
            <person name="Berlin A."/>
            <person name="Bochicchio J."/>
            <person name="Borenstein D."/>
            <person name="Chapman S."/>
            <person name="Chen Z."/>
            <person name="Engels R."/>
            <person name="Freedman E."/>
            <person name="Gellesch M."/>
            <person name="Goldberg J."/>
            <person name="Griggs A."/>
            <person name="Gujja S."/>
            <person name="Heiman D."/>
            <person name="Hepburn T."/>
            <person name="Howarth C."/>
            <person name="Jen D."/>
            <person name="Larson L."/>
            <person name="Lewis B."/>
            <person name="Mehta T."/>
            <person name="Park D."/>
            <person name="Pearson M."/>
            <person name="Roberts A."/>
            <person name="Saif S."/>
            <person name="Shenoy N."/>
            <person name="Sisk P."/>
            <person name="Stolte C."/>
            <person name="Sykes S."/>
            <person name="Thomson T."/>
            <person name="Walk T."/>
            <person name="White J."/>
            <person name="Yandava C."/>
            <person name="Burger G."/>
            <person name="Gray M.W."/>
            <person name="Holland P.W.H."/>
            <person name="King N."/>
            <person name="Lang F.B.F."/>
            <person name="Roger A.J."/>
            <person name="Ruiz-Trillo I."/>
            <person name="Lander E."/>
            <person name="Nusbaum C."/>
        </authorList>
    </citation>
    <scope>NUCLEOTIDE SEQUENCE [LARGE SCALE GENOMIC DNA]</scope>
    <source>
        <strain evidence="8 9">DAOM BR117</strain>
    </source>
</reference>
<dbReference type="GO" id="GO:0006338">
    <property type="term" value="P:chromatin remodeling"/>
    <property type="evidence" value="ECO:0007669"/>
    <property type="project" value="TreeGrafter"/>
</dbReference>
<dbReference type="InterPro" id="IPR036427">
    <property type="entry name" value="Bromodomain-like_sf"/>
</dbReference>
<dbReference type="GO" id="GO:0043565">
    <property type="term" value="F:sequence-specific DNA binding"/>
    <property type="evidence" value="ECO:0007669"/>
    <property type="project" value="InterPro"/>
</dbReference>
<feature type="region of interest" description="Disordered" evidence="4">
    <location>
        <begin position="240"/>
        <end position="313"/>
    </location>
</feature>
<dbReference type="PRINTS" id="PR00503">
    <property type="entry name" value="BROMODOMAIN"/>
</dbReference>
<dbReference type="eggNOG" id="KOG1474">
    <property type="taxonomic scope" value="Eukaryota"/>
</dbReference>
<evidence type="ECO:0000313" key="9">
    <source>
        <dbReference type="Proteomes" id="UP000053201"/>
    </source>
</evidence>
<dbReference type="SMART" id="SM00297">
    <property type="entry name" value="BROMO"/>
    <property type="match status" value="1"/>
</dbReference>
<feature type="compositionally biased region" description="Basic residues" evidence="4">
    <location>
        <begin position="356"/>
        <end position="365"/>
    </location>
</feature>
<dbReference type="OMA" id="AMPIMNT"/>
<organism evidence="8 9">
    <name type="scientific">Spizellomyces punctatus (strain DAOM BR117)</name>
    <dbReference type="NCBI Taxonomy" id="645134"/>
    <lineage>
        <taxon>Eukaryota</taxon>
        <taxon>Fungi</taxon>
        <taxon>Fungi incertae sedis</taxon>
        <taxon>Chytridiomycota</taxon>
        <taxon>Chytridiomycota incertae sedis</taxon>
        <taxon>Chytridiomycetes</taxon>
        <taxon>Spizellomycetales</taxon>
        <taxon>Spizellomycetaceae</taxon>
        <taxon>Spizellomyces</taxon>
    </lineage>
</organism>
<feature type="domain" description="NET" evidence="7">
    <location>
        <begin position="466"/>
        <end position="547"/>
    </location>
</feature>
<dbReference type="OrthoDB" id="21449at2759"/>
<protein>
    <recommendedName>
        <fullName evidence="10">Bromo domain-containing protein</fullName>
    </recommendedName>
</protein>
<feature type="compositionally biased region" description="Low complexity" evidence="4">
    <location>
        <begin position="90"/>
        <end position="117"/>
    </location>
</feature>
<feature type="region of interest" description="Disordered" evidence="4">
    <location>
        <begin position="1"/>
        <end position="34"/>
    </location>
</feature>
<dbReference type="GO" id="GO:0006355">
    <property type="term" value="P:regulation of DNA-templated transcription"/>
    <property type="evidence" value="ECO:0007669"/>
    <property type="project" value="InterPro"/>
</dbReference>
<dbReference type="GO" id="GO:0005634">
    <property type="term" value="C:nucleus"/>
    <property type="evidence" value="ECO:0007669"/>
    <property type="project" value="TreeGrafter"/>
</dbReference>
<evidence type="ECO:0008006" key="10">
    <source>
        <dbReference type="Google" id="ProtNLM"/>
    </source>
</evidence>
<evidence type="ECO:0000313" key="8">
    <source>
        <dbReference type="EMBL" id="KNC98257.1"/>
    </source>
</evidence>
<evidence type="ECO:0000256" key="4">
    <source>
        <dbReference type="SAM" id="MobiDB-lite"/>
    </source>
</evidence>
<dbReference type="AlphaFoldDB" id="A0A0L0HAQ4"/>
<evidence type="ECO:0000256" key="2">
    <source>
        <dbReference type="PROSITE-ProRule" id="PRU00035"/>
    </source>
</evidence>
<dbReference type="VEuPathDB" id="FungiDB:SPPG_06657"/>
<feature type="domain" description="Bromo" evidence="5">
    <location>
        <begin position="145"/>
        <end position="217"/>
    </location>
</feature>
<dbReference type="InterPro" id="IPR001487">
    <property type="entry name" value="Bromodomain"/>
</dbReference>